<dbReference type="GO" id="GO:0009055">
    <property type="term" value="F:electron transfer activity"/>
    <property type="evidence" value="ECO:0007669"/>
    <property type="project" value="InterPro"/>
</dbReference>
<dbReference type="KEGG" id="bsto:C0V70_06385"/>
<evidence type="ECO:0000256" key="2">
    <source>
        <dbReference type="ARBA" id="ARBA00022485"/>
    </source>
</evidence>
<protein>
    <recommendedName>
        <fullName evidence="7">High-potential iron-sulfur protein</fullName>
        <shortName evidence="7">HiPIP</shortName>
    </recommendedName>
</protein>
<dbReference type="GO" id="GO:0019646">
    <property type="term" value="P:aerobic electron transport chain"/>
    <property type="evidence" value="ECO:0007669"/>
    <property type="project" value="InterPro"/>
</dbReference>
<evidence type="ECO:0000256" key="5">
    <source>
        <dbReference type="ARBA" id="ARBA00023004"/>
    </source>
</evidence>
<organism evidence="9 10">
    <name type="scientific">Bacteriovorax stolpii</name>
    <name type="common">Bdellovibrio stolpii</name>
    <dbReference type="NCBI Taxonomy" id="960"/>
    <lineage>
        <taxon>Bacteria</taxon>
        <taxon>Pseudomonadati</taxon>
        <taxon>Bdellovibrionota</taxon>
        <taxon>Bacteriovoracia</taxon>
        <taxon>Bacteriovoracales</taxon>
        <taxon>Bacteriovoracaceae</taxon>
        <taxon>Bacteriovorax</taxon>
    </lineage>
</organism>
<dbReference type="Gene3D" id="4.10.490.10">
    <property type="entry name" value="High potential iron-sulphur protein"/>
    <property type="match status" value="1"/>
</dbReference>
<feature type="domain" description="High potential iron-sulfur proteins family profile" evidence="8">
    <location>
        <begin position="61"/>
        <end position="136"/>
    </location>
</feature>
<dbReference type="SUPFAM" id="SSF57652">
    <property type="entry name" value="HIPIP (high potential iron protein)"/>
    <property type="match status" value="1"/>
</dbReference>
<dbReference type="GO" id="GO:0046872">
    <property type="term" value="F:metal ion binding"/>
    <property type="evidence" value="ECO:0007669"/>
    <property type="project" value="UniProtKB-KW"/>
</dbReference>
<dbReference type="OrthoDB" id="5298540at2"/>
<keyword evidence="1 7" id="KW-0813">Transport</keyword>
<keyword evidence="3 7" id="KW-0479">Metal-binding</keyword>
<keyword evidence="6 7" id="KW-0411">Iron-sulfur</keyword>
<sequence length="136" mass="14577">MVLRCKSSIMGLHRNILEKFMEDKLTRRSFFQMAVAAATIVPFALKATKSLAADSCPKGPPAGKSVASSTEGMGKGLEYVVDAKTSKNAKYKAGMDCGNCKFFNAAKAEGGYAPCTMMGMKYVSTCGWCKSYAKKA</sequence>
<dbReference type="AlphaFoldDB" id="A0A2K9NSL6"/>
<evidence type="ECO:0000256" key="6">
    <source>
        <dbReference type="ARBA" id="ARBA00023014"/>
    </source>
</evidence>
<evidence type="ECO:0000256" key="3">
    <source>
        <dbReference type="ARBA" id="ARBA00022723"/>
    </source>
</evidence>
<dbReference type="InterPro" id="IPR036369">
    <property type="entry name" value="HIPIP_sf"/>
</dbReference>
<evidence type="ECO:0000259" key="8">
    <source>
        <dbReference type="PROSITE" id="PS51373"/>
    </source>
</evidence>
<keyword evidence="5 7" id="KW-0408">Iron</keyword>
<evidence type="ECO:0000256" key="4">
    <source>
        <dbReference type="ARBA" id="ARBA00022982"/>
    </source>
</evidence>
<name>A0A2K9NSL6_BACTC</name>
<keyword evidence="2 7" id="KW-0004">4Fe-4S</keyword>
<proteinExistence type="inferred from homology"/>
<dbReference type="Pfam" id="PF01355">
    <property type="entry name" value="HIPIP"/>
    <property type="match status" value="1"/>
</dbReference>
<dbReference type="EMBL" id="CP025704">
    <property type="protein sequence ID" value="AUN97744.1"/>
    <property type="molecule type" value="Genomic_DNA"/>
</dbReference>
<gene>
    <name evidence="9" type="ORF">C0V70_06385</name>
</gene>
<dbReference type="InterPro" id="IPR000170">
    <property type="entry name" value="High_potential_FeS_prot"/>
</dbReference>
<accession>A0A2K9NSL6</accession>
<dbReference type="PROSITE" id="PS51373">
    <property type="entry name" value="HIPIP"/>
    <property type="match status" value="1"/>
</dbReference>
<evidence type="ECO:0000256" key="7">
    <source>
        <dbReference type="RuleBase" id="RU000620"/>
    </source>
</evidence>
<evidence type="ECO:0000313" key="9">
    <source>
        <dbReference type="EMBL" id="AUN97744.1"/>
    </source>
</evidence>
<dbReference type="GO" id="GO:0051539">
    <property type="term" value="F:4 iron, 4 sulfur cluster binding"/>
    <property type="evidence" value="ECO:0007669"/>
    <property type="project" value="UniProtKB-KW"/>
</dbReference>
<reference evidence="9 10" key="1">
    <citation type="submission" date="2018-01" db="EMBL/GenBank/DDBJ databases">
        <title>Complete genome sequence of Bacteriovorax stolpii DSM12778.</title>
        <authorList>
            <person name="Tang B."/>
            <person name="Chang J."/>
        </authorList>
    </citation>
    <scope>NUCLEOTIDE SEQUENCE [LARGE SCALE GENOMIC DNA]</scope>
    <source>
        <strain evidence="9 10">DSM 12778</strain>
    </source>
</reference>
<evidence type="ECO:0000256" key="1">
    <source>
        <dbReference type="ARBA" id="ARBA00022448"/>
    </source>
</evidence>
<comment type="subunit">
    <text evidence="7">Homodimer.</text>
</comment>
<keyword evidence="4 7" id="KW-0249">Electron transport</keyword>
<comment type="function">
    <text evidence="7">Specific class of high-redox-potential 4Fe-4S ferredoxins. Functions in anaerobic electron transport in most purple and in some other photosynthetic bacteria and in at least one genus (Paracoccus) of halophilic, denitrifying bacteria.</text>
</comment>
<comment type="similarity">
    <text evidence="7">Belongs to the high-potential iron-sulfur protein (HiPIP) family.</text>
</comment>
<evidence type="ECO:0000313" key="10">
    <source>
        <dbReference type="Proteomes" id="UP000235584"/>
    </source>
</evidence>
<dbReference type="Proteomes" id="UP000235584">
    <property type="component" value="Chromosome"/>
</dbReference>
<keyword evidence="10" id="KW-1185">Reference proteome</keyword>